<organism evidence="2 3">
    <name type="scientific">Candidatus Zambryskibacteria bacterium CG22_combo_CG10-13_8_21_14_all_42_17</name>
    <dbReference type="NCBI Taxonomy" id="1975118"/>
    <lineage>
        <taxon>Bacteria</taxon>
        <taxon>Candidatus Zambryskiibacteriota</taxon>
    </lineage>
</organism>
<sequence>MTATDVHTRYLERLLDQPDFDLLRKNRISAIVNGSSADSRVDSNSDWDYKIFVEEADIRPFVERHGEKFSLSDNTHDPKVFVMIRPFGYLESELESTLAITLWICEKAKVLRDDGGSFQQRVSKYRAKFESTLPEQLQHKYLKLRTRRHGIDGVVKRSDALAARMLAQDCIKISLQILHLVHGKTYPYPQWLYKVSADEYSQSYSETFGTIKALGLELEASQIQAWSRKLVGNMIDIMVAKGFDRLRLERWWEYI</sequence>
<feature type="domain" description="DUF4037" evidence="1">
    <location>
        <begin position="101"/>
        <end position="192"/>
    </location>
</feature>
<proteinExistence type="predicted"/>
<gene>
    <name evidence="2" type="ORF">COX06_00875</name>
</gene>
<dbReference type="AlphaFoldDB" id="A0A2H0BE25"/>
<dbReference type="InterPro" id="IPR025117">
    <property type="entry name" value="DUF4037"/>
</dbReference>
<evidence type="ECO:0000313" key="3">
    <source>
        <dbReference type="Proteomes" id="UP000229794"/>
    </source>
</evidence>
<dbReference type="Proteomes" id="UP000229794">
    <property type="component" value="Unassembled WGS sequence"/>
</dbReference>
<comment type="caution">
    <text evidence="2">The sequence shown here is derived from an EMBL/GenBank/DDBJ whole genome shotgun (WGS) entry which is preliminary data.</text>
</comment>
<accession>A0A2H0BE25</accession>
<dbReference type="EMBL" id="PCST01000012">
    <property type="protein sequence ID" value="PIP55881.1"/>
    <property type="molecule type" value="Genomic_DNA"/>
</dbReference>
<name>A0A2H0BE25_9BACT</name>
<dbReference type="Pfam" id="PF13228">
    <property type="entry name" value="DUF4037"/>
    <property type="match status" value="1"/>
</dbReference>
<evidence type="ECO:0000313" key="2">
    <source>
        <dbReference type="EMBL" id="PIP55881.1"/>
    </source>
</evidence>
<evidence type="ECO:0000259" key="1">
    <source>
        <dbReference type="Pfam" id="PF13228"/>
    </source>
</evidence>
<protein>
    <recommendedName>
        <fullName evidence="1">DUF4037 domain-containing protein</fullName>
    </recommendedName>
</protein>
<reference evidence="2 3" key="1">
    <citation type="submission" date="2017-09" db="EMBL/GenBank/DDBJ databases">
        <title>Depth-based differentiation of microbial function through sediment-hosted aquifers and enrichment of novel symbionts in the deep terrestrial subsurface.</title>
        <authorList>
            <person name="Probst A.J."/>
            <person name="Ladd B."/>
            <person name="Jarett J.K."/>
            <person name="Geller-Mcgrath D.E."/>
            <person name="Sieber C.M."/>
            <person name="Emerson J.B."/>
            <person name="Anantharaman K."/>
            <person name="Thomas B.C."/>
            <person name="Malmstrom R."/>
            <person name="Stieglmeier M."/>
            <person name="Klingl A."/>
            <person name="Woyke T."/>
            <person name="Ryan C.M."/>
            <person name="Banfield J.F."/>
        </authorList>
    </citation>
    <scope>NUCLEOTIDE SEQUENCE [LARGE SCALE GENOMIC DNA]</scope>
    <source>
        <strain evidence="2">CG22_combo_CG10-13_8_21_14_all_42_17</strain>
    </source>
</reference>